<dbReference type="PANTHER" id="PTHR18964">
    <property type="entry name" value="ROK (REPRESSOR, ORF, KINASE) FAMILY"/>
    <property type="match status" value="1"/>
</dbReference>
<dbReference type="Proteomes" id="UP000831304">
    <property type="component" value="Chromosome"/>
</dbReference>
<dbReference type="PROSITE" id="PS01125">
    <property type="entry name" value="ROK"/>
    <property type="match status" value="1"/>
</dbReference>
<dbReference type="Pfam" id="PF13412">
    <property type="entry name" value="HTH_24"/>
    <property type="match status" value="1"/>
</dbReference>
<evidence type="ECO:0000313" key="3">
    <source>
        <dbReference type="EMBL" id="UOE26739.1"/>
    </source>
</evidence>
<name>A0ABY4AU96_9MICO</name>
<dbReference type="InterPro" id="IPR036390">
    <property type="entry name" value="WH_DNA-bd_sf"/>
</dbReference>
<feature type="domain" description="HTH cro/C1-type" evidence="2">
    <location>
        <begin position="20"/>
        <end position="48"/>
    </location>
</feature>
<evidence type="ECO:0000259" key="2">
    <source>
        <dbReference type="PROSITE" id="PS50943"/>
    </source>
</evidence>
<evidence type="ECO:0000256" key="1">
    <source>
        <dbReference type="ARBA" id="ARBA00006479"/>
    </source>
</evidence>
<comment type="similarity">
    <text evidence="1">Belongs to the ROK (NagC/XylR) family.</text>
</comment>
<dbReference type="InterPro" id="IPR049874">
    <property type="entry name" value="ROK_cs"/>
</dbReference>
<dbReference type="InterPro" id="IPR036388">
    <property type="entry name" value="WH-like_DNA-bd_sf"/>
</dbReference>
<reference evidence="3 4" key="1">
    <citation type="submission" date="2022-03" db="EMBL/GenBank/DDBJ databases">
        <title>Agromyces sp. isolated from the gut of P. brevitarsis seulensis larvae.</title>
        <authorList>
            <person name="Won M."/>
            <person name="Kwon S.-W."/>
        </authorList>
    </citation>
    <scope>NUCLEOTIDE SEQUENCE [LARGE SCALE GENOMIC DNA]</scope>
    <source>
        <strain evidence="3 4">KACC 16215</strain>
    </source>
</reference>
<gene>
    <name evidence="3" type="ORF">MTP13_02870</name>
</gene>
<dbReference type="Gene3D" id="1.10.10.10">
    <property type="entry name" value="Winged helix-like DNA-binding domain superfamily/Winged helix DNA-binding domain"/>
    <property type="match status" value="1"/>
</dbReference>
<dbReference type="CDD" id="cd00093">
    <property type="entry name" value="HTH_XRE"/>
    <property type="match status" value="1"/>
</dbReference>
<dbReference type="SUPFAM" id="SSF53067">
    <property type="entry name" value="Actin-like ATPase domain"/>
    <property type="match status" value="1"/>
</dbReference>
<dbReference type="SUPFAM" id="SSF46785">
    <property type="entry name" value="Winged helix' DNA-binding domain"/>
    <property type="match status" value="1"/>
</dbReference>
<protein>
    <submittedName>
        <fullName evidence="3">ROK family transcriptional regulator</fullName>
    </submittedName>
</protein>
<proteinExistence type="inferred from homology"/>
<sequence>MPLPSGVHTLVRRTHEDRVLQLLRQHGGMTRGELAKHIGLSRTTLSEISGNLISRGVVSVTIDDSPRVGRGRPAEILTLDPAAGQYLGVDFSHRRVRVAVMNAAHELIASDVAPYEEPADWGTRVELALGLIERLAEAPELHYEGIQGVAIGFPGPFSPRLPRRRAEPVAEARRVGAELVRTAFERRFGVPVLVDNNTRLAALGEAAWEPSTETEHLLYVRLSAGIGGGLVIGGRLVTGAAGFAGEFGHMSVAGSSVDCRCGKRGCLETIASIDAILRRCAEAGAGVTTLAGLDAAAAKGDPIVIAVLREAGEAVGQVLGSLAVATNPADIVIGGEVAHVSEVVVEQIAATVAYELVPVGGSTPRIRRAVLGDEGGAIGGIIALLRSSPLLAGYATLTADDASAETRLRRSNA</sequence>
<dbReference type="InterPro" id="IPR043129">
    <property type="entry name" value="ATPase_NBD"/>
</dbReference>
<evidence type="ECO:0000313" key="4">
    <source>
        <dbReference type="Proteomes" id="UP000831304"/>
    </source>
</evidence>
<dbReference type="PANTHER" id="PTHR18964:SF149">
    <property type="entry name" value="BIFUNCTIONAL UDP-N-ACETYLGLUCOSAMINE 2-EPIMERASE_N-ACETYLMANNOSAMINE KINASE"/>
    <property type="match status" value="1"/>
</dbReference>
<dbReference type="Gene3D" id="3.30.420.40">
    <property type="match status" value="2"/>
</dbReference>
<dbReference type="InterPro" id="IPR000600">
    <property type="entry name" value="ROK"/>
</dbReference>
<dbReference type="Pfam" id="PF00480">
    <property type="entry name" value="ROK"/>
    <property type="match status" value="1"/>
</dbReference>
<dbReference type="InterPro" id="IPR001387">
    <property type="entry name" value="Cro/C1-type_HTH"/>
</dbReference>
<dbReference type="PROSITE" id="PS50943">
    <property type="entry name" value="HTH_CROC1"/>
    <property type="match status" value="1"/>
</dbReference>
<accession>A0ABY4AU96</accession>
<dbReference type="EMBL" id="CP094533">
    <property type="protein sequence ID" value="UOE26739.1"/>
    <property type="molecule type" value="Genomic_DNA"/>
</dbReference>
<dbReference type="RefSeq" id="WP_243569550.1">
    <property type="nucleotide sequence ID" value="NZ_BAAARD010000004.1"/>
</dbReference>
<organism evidence="3 4">
    <name type="scientific">Agromyces soli</name>
    <dbReference type="NCBI Taxonomy" id="659012"/>
    <lineage>
        <taxon>Bacteria</taxon>
        <taxon>Bacillati</taxon>
        <taxon>Actinomycetota</taxon>
        <taxon>Actinomycetes</taxon>
        <taxon>Micrococcales</taxon>
        <taxon>Microbacteriaceae</taxon>
        <taxon>Agromyces</taxon>
    </lineage>
</organism>
<keyword evidence="4" id="KW-1185">Reference proteome</keyword>